<keyword evidence="8" id="KW-1185">Reference proteome</keyword>
<feature type="binding site" evidence="5">
    <location>
        <position position="379"/>
    </location>
    <ligand>
        <name>Fe cation</name>
        <dbReference type="ChEBI" id="CHEBI:24875"/>
    </ligand>
</feature>
<feature type="domain" description="VOC" evidence="6">
    <location>
        <begin position="57"/>
        <end position="187"/>
    </location>
</feature>
<dbReference type="PANTHER" id="PTHR11959:SF1">
    <property type="entry name" value="4-HYDROXYPHENYLPYRUVATE DIOXYGENASE"/>
    <property type="match status" value="1"/>
</dbReference>
<dbReference type="InterPro" id="IPR005956">
    <property type="entry name" value="4OHPhenylPyrv_dOase"/>
</dbReference>
<dbReference type="Pfam" id="PF14696">
    <property type="entry name" value="Glyoxalase_5"/>
    <property type="match status" value="1"/>
</dbReference>
<dbReference type="Proteomes" id="UP000002774">
    <property type="component" value="Chromosome"/>
</dbReference>
<dbReference type="EMBL" id="CM001403">
    <property type="protein sequence ID" value="EHQ28394.1"/>
    <property type="molecule type" value="Genomic_DNA"/>
</dbReference>
<reference evidence="7" key="1">
    <citation type="submission" date="2011-09" db="EMBL/GenBank/DDBJ databases">
        <title>The permanent draft genome of Mucilaginibacter paludis DSM 18603.</title>
        <authorList>
            <consortium name="US DOE Joint Genome Institute (JGI-PGF)"/>
            <person name="Lucas S."/>
            <person name="Han J."/>
            <person name="Lapidus A."/>
            <person name="Bruce D."/>
            <person name="Goodwin L."/>
            <person name="Pitluck S."/>
            <person name="Peters L."/>
            <person name="Kyrpides N."/>
            <person name="Mavromatis K."/>
            <person name="Ivanova N."/>
            <person name="Mikhailova N."/>
            <person name="Held B."/>
            <person name="Detter J.C."/>
            <person name="Tapia R."/>
            <person name="Han C."/>
            <person name="Land M."/>
            <person name="Hauser L."/>
            <person name="Markowitz V."/>
            <person name="Cheng J.-F."/>
            <person name="Hugenholtz P."/>
            <person name="Woyke T."/>
            <person name="Wu D."/>
            <person name="Tindall B."/>
            <person name="Brambilla E."/>
            <person name="Klenk H.-P."/>
            <person name="Eisen J.A."/>
        </authorList>
    </citation>
    <scope>NUCLEOTIDE SEQUENCE [LARGE SCALE GENOMIC DNA]</scope>
    <source>
        <strain evidence="7">DSM 18603</strain>
    </source>
</reference>
<dbReference type="InterPro" id="IPR004360">
    <property type="entry name" value="Glyas_Fos-R_dOase_dom"/>
</dbReference>
<keyword evidence="7" id="KW-0223">Dioxygenase</keyword>
<keyword evidence="4 5" id="KW-0408">Iron</keyword>
<feature type="domain" description="VOC" evidence="6">
    <location>
        <begin position="214"/>
        <end position="368"/>
    </location>
</feature>
<dbReference type="InterPro" id="IPR037523">
    <property type="entry name" value="VOC_core"/>
</dbReference>
<evidence type="ECO:0000313" key="8">
    <source>
        <dbReference type="Proteomes" id="UP000002774"/>
    </source>
</evidence>
<dbReference type="CDD" id="cd07250">
    <property type="entry name" value="HPPD_C_like"/>
    <property type="match status" value="1"/>
</dbReference>
<comment type="similarity">
    <text evidence="1">Belongs to the 4HPPD family.</text>
</comment>
<proteinExistence type="inferred from homology"/>
<evidence type="ECO:0000313" key="7">
    <source>
        <dbReference type="EMBL" id="EHQ28394.1"/>
    </source>
</evidence>
<evidence type="ECO:0000256" key="1">
    <source>
        <dbReference type="ARBA" id="ARBA00005877"/>
    </source>
</evidence>
<keyword evidence="2 5" id="KW-0479">Metal-binding</keyword>
<evidence type="ECO:0000256" key="2">
    <source>
        <dbReference type="ARBA" id="ARBA00022723"/>
    </source>
</evidence>
<evidence type="ECO:0000256" key="4">
    <source>
        <dbReference type="ARBA" id="ARBA00023004"/>
    </source>
</evidence>
<dbReference type="SUPFAM" id="SSF54593">
    <property type="entry name" value="Glyoxalase/Bleomycin resistance protein/Dihydroxybiphenyl dioxygenase"/>
    <property type="match status" value="1"/>
</dbReference>
<keyword evidence="7" id="KW-0560">Oxidoreductase</keyword>
<sequence length="411" mass="46498">MTLTTITDTLSLTNPELAEQLKQTKHTITYMETTFVNALPAVENLGQLNNDFLPLNGTDYVEFYVGNAKQAAHFYKTAFGFQSLAYAGPETGVRDRASYVLQQGKIRLVLTTPMHSDHPIAEHIKKHGDGVKVLALWVDDAYDAFKQTVSRGAKPFQEPQTITDEHGEVRTSGIYLYGETVHLFVERKNYNGPFLPGYQKMKSTYNPEPTGLLYVDHCVGNVGWNKMNQWVNFYEDVLGFKNILTFDDKAISTEYSALMSKVMSNGNGYVKFPINEPAEGKKKSQIEEYLEFYEGEGVQHLALATHDIVDTVTKLQSRGIEFLTVPTTYYDTLTERVGHIDENLEPLKQLGILVDRDDEGYLLQIFTKPVEDRPTVFFEIIQRKGAKSFGAGNFKALFEAIEREQELRGNL</sequence>
<dbReference type="InterPro" id="IPR041735">
    <property type="entry name" value="4OHPhenylPyrv_dOase_C"/>
</dbReference>
<dbReference type="CDD" id="cd08342">
    <property type="entry name" value="HPPD_N_like"/>
    <property type="match status" value="1"/>
</dbReference>
<organism evidence="7 8">
    <name type="scientific">Mucilaginibacter paludis DSM 18603</name>
    <dbReference type="NCBI Taxonomy" id="714943"/>
    <lineage>
        <taxon>Bacteria</taxon>
        <taxon>Pseudomonadati</taxon>
        <taxon>Bacteroidota</taxon>
        <taxon>Sphingobacteriia</taxon>
        <taxon>Sphingobacteriales</taxon>
        <taxon>Sphingobacteriaceae</taxon>
        <taxon>Mucilaginibacter</taxon>
    </lineage>
</organism>
<name>H1Y6Y7_9SPHI</name>
<evidence type="ECO:0000259" key="6">
    <source>
        <dbReference type="PROSITE" id="PS51819"/>
    </source>
</evidence>
<keyword evidence="3" id="KW-0677">Repeat</keyword>
<dbReference type="HOGENOM" id="CLU_034004_1_1_10"/>
<dbReference type="FunFam" id="3.10.180.10:FF:000001">
    <property type="entry name" value="4-hydroxyphenylpyruvate dioxygenase"/>
    <property type="match status" value="1"/>
</dbReference>
<dbReference type="InterPro" id="IPR041736">
    <property type="entry name" value="4OHPhenylPyrv_dOase_N"/>
</dbReference>
<gene>
    <name evidence="7" type="ORF">Mucpa_4304</name>
</gene>
<accession>H1Y6Y7</accession>
<dbReference type="Pfam" id="PF00903">
    <property type="entry name" value="Glyoxalase"/>
    <property type="match status" value="1"/>
</dbReference>
<evidence type="ECO:0000256" key="3">
    <source>
        <dbReference type="ARBA" id="ARBA00022737"/>
    </source>
</evidence>
<dbReference type="eggNOG" id="COG3185">
    <property type="taxonomic scope" value="Bacteria"/>
</dbReference>
<evidence type="ECO:0000256" key="5">
    <source>
        <dbReference type="PIRSR" id="PIRSR009283-1"/>
    </source>
</evidence>
<feature type="binding site" evidence="5">
    <location>
        <position position="217"/>
    </location>
    <ligand>
        <name>Fe cation</name>
        <dbReference type="ChEBI" id="CHEBI:24875"/>
    </ligand>
</feature>
<dbReference type="GO" id="GO:0006572">
    <property type="term" value="P:L-tyrosine catabolic process"/>
    <property type="evidence" value="ECO:0007669"/>
    <property type="project" value="TreeGrafter"/>
</dbReference>
<dbReference type="GO" id="GO:0046872">
    <property type="term" value="F:metal ion binding"/>
    <property type="evidence" value="ECO:0007669"/>
    <property type="project" value="UniProtKB-KW"/>
</dbReference>
<dbReference type="InterPro" id="IPR029068">
    <property type="entry name" value="Glyas_Bleomycin-R_OHBP_Dase"/>
</dbReference>
<dbReference type="PIRSF" id="PIRSF009283">
    <property type="entry name" value="HPP_dOase"/>
    <property type="match status" value="1"/>
</dbReference>
<feature type="binding site" evidence="5">
    <location>
        <position position="300"/>
    </location>
    <ligand>
        <name>Fe cation</name>
        <dbReference type="ChEBI" id="CHEBI:24875"/>
    </ligand>
</feature>
<comment type="cofactor">
    <cofactor evidence="5">
        <name>Fe cation</name>
        <dbReference type="ChEBI" id="CHEBI:24875"/>
    </cofactor>
    <text evidence="5">Binds 1 Fe cation per subunit.</text>
</comment>
<dbReference type="STRING" id="714943.Mucpa_4304"/>
<dbReference type="PANTHER" id="PTHR11959">
    <property type="entry name" value="4-HYDROXYPHENYLPYRUVATE DIOXYGENASE"/>
    <property type="match status" value="1"/>
</dbReference>
<dbReference type="GO" id="GO:0003868">
    <property type="term" value="F:4-hydroxyphenylpyruvate dioxygenase activity"/>
    <property type="evidence" value="ECO:0007669"/>
    <property type="project" value="InterPro"/>
</dbReference>
<protein>
    <submittedName>
        <fullName evidence="7">4-hydroxyphenylpyruvate dioxygenase</fullName>
    </submittedName>
</protein>
<dbReference type="PROSITE" id="PS51819">
    <property type="entry name" value="VOC"/>
    <property type="match status" value="2"/>
</dbReference>
<dbReference type="AlphaFoldDB" id="H1Y6Y7"/>
<dbReference type="Gene3D" id="3.10.180.10">
    <property type="entry name" value="2,3-Dihydroxybiphenyl 1,2-Dioxygenase, domain 1"/>
    <property type="match status" value="2"/>
</dbReference>
<dbReference type="NCBIfam" id="TIGR01263">
    <property type="entry name" value="4HPPD"/>
    <property type="match status" value="1"/>
</dbReference>